<feature type="region of interest" description="Disordered" evidence="4">
    <location>
        <begin position="1"/>
        <end position="25"/>
    </location>
</feature>
<feature type="compositionally biased region" description="Basic and acidic residues" evidence="4">
    <location>
        <begin position="12"/>
        <end position="21"/>
    </location>
</feature>
<keyword evidence="1" id="KW-0479">Metal-binding</keyword>
<sequence length="278" mass="29612">MGVGFTVSKGSKSGDIHEAKGHRQPTPTEVIVKLSHCGVCRTDEHYLHYEQGLGHEGVGIITEAWASFTSSVAIASRRQNQCVNSTSFGAADWDQGCFGTAVAWDVSALFKIPNEIASEDAGPLMCASNTVWSPLYDFGVKAGDRVGIIGIGGLGHLAIQFASKMAMEVIVFSSTESKKQDAFDLGASEFNATRGVEKLEGITKVDVLLITTNVNPDLALFGAGVAANGSVRAMLAFAAKNGIKPQIEKFPMTQAGIIEAMQKLRDGKMRYRGVLVVQ</sequence>
<dbReference type="Gene3D" id="3.40.50.720">
    <property type="entry name" value="NAD(P)-binding Rossmann-like Domain"/>
    <property type="match status" value="1"/>
</dbReference>
<keyword evidence="2" id="KW-0862">Zinc</keyword>
<dbReference type="Proteomes" id="UP000256328">
    <property type="component" value="Unassembled WGS sequence"/>
</dbReference>
<dbReference type="PROSITE" id="PS00065">
    <property type="entry name" value="D_2_HYDROXYACID_DH_1"/>
    <property type="match status" value="1"/>
</dbReference>
<dbReference type="EMBL" id="PDLN01000029">
    <property type="protein sequence ID" value="RDW56374.1"/>
    <property type="molecule type" value="Genomic_DNA"/>
</dbReference>
<proteinExistence type="predicted"/>
<organism evidence="5 6">
    <name type="scientific">Coleophoma crateriformis</name>
    <dbReference type="NCBI Taxonomy" id="565419"/>
    <lineage>
        <taxon>Eukaryota</taxon>
        <taxon>Fungi</taxon>
        <taxon>Dikarya</taxon>
        <taxon>Ascomycota</taxon>
        <taxon>Pezizomycotina</taxon>
        <taxon>Leotiomycetes</taxon>
        <taxon>Helotiales</taxon>
        <taxon>Dermateaceae</taxon>
        <taxon>Coleophoma</taxon>
    </lineage>
</organism>
<dbReference type="Gene3D" id="3.90.180.10">
    <property type="entry name" value="Medium-chain alcohol dehydrogenases, catalytic domain"/>
    <property type="match status" value="2"/>
</dbReference>
<dbReference type="InterPro" id="IPR011032">
    <property type="entry name" value="GroES-like_sf"/>
</dbReference>
<name>A0A3D8Q4P3_9HELO</name>
<reference evidence="5 6" key="1">
    <citation type="journal article" date="2018" name="IMA Fungus">
        <title>IMA Genome-F 9: Draft genome sequence of Annulohypoxylon stygium, Aspergillus mulundensis, Berkeleyomyces basicola (syn. Thielaviopsis basicola), Ceratocystis smalleyi, two Cercospora beticola strains, Coleophoma cylindrospora, Fusarium fracticaudum, Phialophora cf. hyalina, and Morchella septimelata.</title>
        <authorList>
            <person name="Wingfield B.D."/>
            <person name="Bills G.F."/>
            <person name="Dong Y."/>
            <person name="Huang W."/>
            <person name="Nel W.J."/>
            <person name="Swalarsk-Parry B.S."/>
            <person name="Vaghefi N."/>
            <person name="Wilken P.M."/>
            <person name="An Z."/>
            <person name="de Beer Z.W."/>
            <person name="De Vos L."/>
            <person name="Chen L."/>
            <person name="Duong T.A."/>
            <person name="Gao Y."/>
            <person name="Hammerbacher A."/>
            <person name="Kikkert J.R."/>
            <person name="Li Y."/>
            <person name="Li H."/>
            <person name="Li K."/>
            <person name="Li Q."/>
            <person name="Liu X."/>
            <person name="Ma X."/>
            <person name="Naidoo K."/>
            <person name="Pethybridge S.J."/>
            <person name="Sun J."/>
            <person name="Steenkamp E.T."/>
            <person name="van der Nest M.A."/>
            <person name="van Wyk S."/>
            <person name="Wingfield M.J."/>
            <person name="Xiong C."/>
            <person name="Yue Q."/>
            <person name="Zhang X."/>
        </authorList>
    </citation>
    <scope>NUCLEOTIDE SEQUENCE [LARGE SCALE GENOMIC DNA]</scope>
    <source>
        <strain evidence="5 6">BP5796</strain>
    </source>
</reference>
<dbReference type="InterPro" id="IPR036291">
    <property type="entry name" value="NAD(P)-bd_dom_sf"/>
</dbReference>
<dbReference type="SUPFAM" id="SSF51735">
    <property type="entry name" value="NAD(P)-binding Rossmann-fold domains"/>
    <property type="match status" value="1"/>
</dbReference>
<dbReference type="AlphaFoldDB" id="A0A3D8Q4P3"/>
<protein>
    <submittedName>
        <fullName evidence="5">Uncharacterized protein</fullName>
    </submittedName>
</protein>
<gene>
    <name evidence="5" type="ORF">BP5796_13249</name>
</gene>
<evidence type="ECO:0000256" key="1">
    <source>
        <dbReference type="ARBA" id="ARBA00022723"/>
    </source>
</evidence>
<dbReference type="PANTHER" id="PTHR42683">
    <property type="entry name" value="ALDEHYDE REDUCTASE"/>
    <property type="match status" value="1"/>
</dbReference>
<dbReference type="OrthoDB" id="1879366at2759"/>
<dbReference type="InterPro" id="IPR029752">
    <property type="entry name" value="D-isomer_DH_CS1"/>
</dbReference>
<evidence type="ECO:0000313" key="6">
    <source>
        <dbReference type="Proteomes" id="UP000256328"/>
    </source>
</evidence>
<dbReference type="InterPro" id="IPR047109">
    <property type="entry name" value="CAD-like"/>
</dbReference>
<evidence type="ECO:0000256" key="2">
    <source>
        <dbReference type="ARBA" id="ARBA00022833"/>
    </source>
</evidence>
<dbReference type="GO" id="GO:0016616">
    <property type="term" value="F:oxidoreductase activity, acting on the CH-OH group of donors, NAD or NADP as acceptor"/>
    <property type="evidence" value="ECO:0007669"/>
    <property type="project" value="InterPro"/>
</dbReference>
<keyword evidence="3" id="KW-0560">Oxidoreductase</keyword>
<evidence type="ECO:0000256" key="3">
    <source>
        <dbReference type="ARBA" id="ARBA00023002"/>
    </source>
</evidence>
<keyword evidence="6" id="KW-1185">Reference proteome</keyword>
<evidence type="ECO:0000313" key="5">
    <source>
        <dbReference type="EMBL" id="RDW56374.1"/>
    </source>
</evidence>
<evidence type="ECO:0000256" key="4">
    <source>
        <dbReference type="SAM" id="MobiDB-lite"/>
    </source>
</evidence>
<dbReference type="GO" id="GO:0046872">
    <property type="term" value="F:metal ion binding"/>
    <property type="evidence" value="ECO:0007669"/>
    <property type="project" value="UniProtKB-KW"/>
</dbReference>
<dbReference type="SUPFAM" id="SSF50129">
    <property type="entry name" value="GroES-like"/>
    <property type="match status" value="1"/>
</dbReference>
<accession>A0A3D8Q4P3</accession>
<comment type="caution">
    <text evidence="5">The sequence shown here is derived from an EMBL/GenBank/DDBJ whole genome shotgun (WGS) entry which is preliminary data.</text>
</comment>